<name>A0A7W5B1K9_9BACL</name>
<evidence type="ECO:0000313" key="3">
    <source>
        <dbReference type="EMBL" id="MBB3112011.1"/>
    </source>
</evidence>
<dbReference type="InterPro" id="IPR003593">
    <property type="entry name" value="AAA+_ATPase"/>
</dbReference>
<dbReference type="SMART" id="SM00382">
    <property type="entry name" value="AAA"/>
    <property type="match status" value="1"/>
</dbReference>
<dbReference type="RefSeq" id="WP_183601892.1">
    <property type="nucleotide sequence ID" value="NZ_JACHXK010000010.1"/>
</dbReference>
<protein>
    <recommendedName>
        <fullName evidence="2">AAA+ ATPase domain-containing protein</fullName>
    </recommendedName>
</protein>
<dbReference type="Proteomes" id="UP000570361">
    <property type="component" value="Unassembled WGS sequence"/>
</dbReference>
<comment type="similarity">
    <text evidence="1">Belongs to the AAA ATPase family.</text>
</comment>
<dbReference type="PANTHER" id="PTHR23077">
    <property type="entry name" value="AAA-FAMILY ATPASE"/>
    <property type="match status" value="1"/>
</dbReference>
<dbReference type="AlphaFoldDB" id="A0A7W5B1K9"/>
<dbReference type="SUPFAM" id="SSF52540">
    <property type="entry name" value="P-loop containing nucleoside triphosphate hydrolases"/>
    <property type="match status" value="1"/>
</dbReference>
<keyword evidence="4" id="KW-1185">Reference proteome</keyword>
<dbReference type="GO" id="GO:0016887">
    <property type="term" value="F:ATP hydrolysis activity"/>
    <property type="evidence" value="ECO:0007669"/>
    <property type="project" value="InterPro"/>
</dbReference>
<dbReference type="CDD" id="cd19481">
    <property type="entry name" value="RecA-like_protease"/>
    <property type="match status" value="1"/>
</dbReference>
<dbReference type="GO" id="GO:0005524">
    <property type="term" value="F:ATP binding"/>
    <property type="evidence" value="ECO:0007669"/>
    <property type="project" value="UniProtKB-KW"/>
</dbReference>
<evidence type="ECO:0000259" key="2">
    <source>
        <dbReference type="SMART" id="SM00382"/>
    </source>
</evidence>
<accession>A0A7W5B1K9</accession>
<feature type="domain" description="AAA+ ATPase" evidence="2">
    <location>
        <begin position="223"/>
        <end position="343"/>
    </location>
</feature>
<dbReference type="Gene3D" id="1.10.8.60">
    <property type="match status" value="1"/>
</dbReference>
<dbReference type="InterPro" id="IPR003960">
    <property type="entry name" value="ATPase_AAA_CS"/>
</dbReference>
<keyword evidence="1" id="KW-0547">Nucleotide-binding</keyword>
<keyword evidence="1" id="KW-0067">ATP-binding</keyword>
<organism evidence="3 4">
    <name type="scientific">Paenibacillus phyllosphaerae</name>
    <dbReference type="NCBI Taxonomy" id="274593"/>
    <lineage>
        <taxon>Bacteria</taxon>
        <taxon>Bacillati</taxon>
        <taxon>Bacillota</taxon>
        <taxon>Bacilli</taxon>
        <taxon>Bacillales</taxon>
        <taxon>Paenibacillaceae</taxon>
        <taxon>Paenibacillus</taxon>
    </lineage>
</organism>
<dbReference type="InterPro" id="IPR003959">
    <property type="entry name" value="ATPase_AAA_core"/>
</dbReference>
<dbReference type="EMBL" id="JACHXK010000010">
    <property type="protein sequence ID" value="MBB3112011.1"/>
    <property type="molecule type" value="Genomic_DNA"/>
</dbReference>
<comment type="caution">
    <text evidence="3">The sequence shown here is derived from an EMBL/GenBank/DDBJ whole genome shotgun (WGS) entry which is preliminary data.</text>
</comment>
<evidence type="ECO:0000313" key="4">
    <source>
        <dbReference type="Proteomes" id="UP000570361"/>
    </source>
</evidence>
<sequence length="432" mass="49665">MIKPVNLQGDQIITHVISAEESSDRTLFVMQNFSIAISRMKRLLEAGEGWQYELYTSESNIDDCWDMVEQDLLKGSDRIEVVAQIYEFLESRSFSLLQENVPFYTSKTNHLFLYPQWGTALARVPVMRRYGIDHEDVIFAVDDQLLKEFLADMKRRRRALDREQVTVFTDGHDGTQRKLEPITVMVEREEVLMASEVKHDIFRSIDRFFEEDRSFFETFNIPYKRGILLYGKPGNGKTTLVKSIAGSVKAPVAYWQITEHTCSDTIEEVFEAAAAMAPMVLVVEDIDSMPERARSYFLNTLDGATSKEGIFLIGTTNYPEKIDPALMNRAGRFDRAYEIKLPDVGQRGEYLHRKGMPKLLEVGELEELARLTEGFSFAQLNELYVSAAMEWYEERTLNVPRLVSRLKADLHKGRTQEWFQDQTGGRVGFAAI</sequence>
<proteinExistence type="inferred from homology"/>
<dbReference type="Pfam" id="PF00004">
    <property type="entry name" value="AAA"/>
    <property type="match status" value="1"/>
</dbReference>
<dbReference type="InterPro" id="IPR027417">
    <property type="entry name" value="P-loop_NTPase"/>
</dbReference>
<dbReference type="PROSITE" id="PS00674">
    <property type="entry name" value="AAA"/>
    <property type="match status" value="1"/>
</dbReference>
<gene>
    <name evidence="3" type="ORF">FHS18_004089</name>
</gene>
<dbReference type="PANTHER" id="PTHR23077:SF198">
    <property type="entry name" value="ATP-DEPENDENT ZINC METALLOPROTEASE FTSH"/>
    <property type="match status" value="1"/>
</dbReference>
<evidence type="ECO:0000256" key="1">
    <source>
        <dbReference type="RuleBase" id="RU003651"/>
    </source>
</evidence>
<reference evidence="3 4" key="1">
    <citation type="submission" date="2020-08" db="EMBL/GenBank/DDBJ databases">
        <title>Genomic Encyclopedia of Type Strains, Phase III (KMG-III): the genomes of soil and plant-associated and newly described type strains.</title>
        <authorList>
            <person name="Whitman W."/>
        </authorList>
    </citation>
    <scope>NUCLEOTIDE SEQUENCE [LARGE SCALE GENOMIC DNA]</scope>
    <source>
        <strain evidence="3 4">CECT 5862</strain>
    </source>
</reference>
<dbReference type="Gene3D" id="3.40.50.300">
    <property type="entry name" value="P-loop containing nucleotide triphosphate hydrolases"/>
    <property type="match status" value="1"/>
</dbReference>
<dbReference type="InterPro" id="IPR050168">
    <property type="entry name" value="AAA_ATPase_domain"/>
</dbReference>